<dbReference type="Proteomes" id="UP000040578">
    <property type="component" value="Unassembled WGS sequence"/>
</dbReference>
<feature type="transmembrane region" description="Helical" evidence="1">
    <location>
        <begin position="66"/>
        <end position="88"/>
    </location>
</feature>
<evidence type="ECO:0000313" key="2">
    <source>
        <dbReference type="EMBL" id="CNE42669.1"/>
    </source>
</evidence>
<keyword evidence="1" id="KW-0812">Transmembrane</keyword>
<sequence>MRKIIFLIGLVTVVLSGYVLRYMPLYLVFMLFICLIIYGAGIYFNPRLTTSNWRLGQKCQINGATAVSLSVLFLILVTCSSTLGWAYYMSTKPWYREDSNGYQTHTLTATSRKIAQVHKAVLKKVKHPERAEFIGDYISPSEGLGVICGYLNYQDPAGEDDDYYRYVSNGTPSGTYLQLQTESFSAVWTQFCLDKN</sequence>
<feature type="transmembrane region" description="Helical" evidence="1">
    <location>
        <begin position="26"/>
        <end position="45"/>
    </location>
</feature>
<evidence type="ECO:0000256" key="1">
    <source>
        <dbReference type="SAM" id="Phobius"/>
    </source>
</evidence>
<accession>A0ABM9S811</accession>
<proteinExistence type="predicted"/>
<reference evidence="2 3" key="1">
    <citation type="submission" date="2015-03" db="EMBL/GenBank/DDBJ databases">
        <authorList>
            <consortium name="Pathogen Informatics"/>
            <person name="Murphy D."/>
        </authorList>
    </citation>
    <scope>NUCLEOTIDE SEQUENCE [LARGE SCALE GENOMIC DNA]</scope>
    <source>
        <strain evidence="3">type strain: CIP110231</strain>
    </source>
</reference>
<protein>
    <submittedName>
        <fullName evidence="2">Uncharacterized protein</fullName>
    </submittedName>
</protein>
<name>A0ABM9S811_9GAMM</name>
<organism evidence="2 3">
    <name type="scientific">Yersinia nurmii</name>
    <dbReference type="NCBI Taxonomy" id="685706"/>
    <lineage>
        <taxon>Bacteria</taxon>
        <taxon>Pseudomonadati</taxon>
        <taxon>Pseudomonadota</taxon>
        <taxon>Gammaproteobacteria</taxon>
        <taxon>Enterobacterales</taxon>
        <taxon>Yersiniaceae</taxon>
        <taxon>Yersinia</taxon>
    </lineage>
</organism>
<gene>
    <name evidence="2" type="ORF">ERS137967_01539</name>
</gene>
<dbReference type="EMBL" id="CPYD01000004">
    <property type="protein sequence ID" value="CNE42669.1"/>
    <property type="molecule type" value="Genomic_DNA"/>
</dbReference>
<keyword evidence="1" id="KW-0472">Membrane</keyword>
<evidence type="ECO:0000313" key="3">
    <source>
        <dbReference type="Proteomes" id="UP000040578"/>
    </source>
</evidence>
<comment type="caution">
    <text evidence="2">The sequence shown here is derived from an EMBL/GenBank/DDBJ whole genome shotgun (WGS) entry which is preliminary data.</text>
</comment>
<keyword evidence="1" id="KW-1133">Transmembrane helix</keyword>
<keyword evidence="3" id="KW-1185">Reference proteome</keyword>